<evidence type="ECO:0000313" key="2">
    <source>
        <dbReference type="EMBL" id="AFH57177.1"/>
    </source>
</evidence>
<feature type="signal peptide" evidence="1">
    <location>
        <begin position="1"/>
        <end position="18"/>
    </location>
</feature>
<dbReference type="PROSITE" id="PS51257">
    <property type="entry name" value="PROKAR_LIPOPROTEIN"/>
    <property type="match status" value="1"/>
</dbReference>
<sequence>MRSFIIITVLALAACCNASALSRQEDLSEVYVTTTEYENGTIVDGADFALSNVASLLSEWHCEAPSVVGQSQTITLKYLGDSSERITRRVTTIYGQPQVTQTPLGSNVYEMTLTSRLGERISASFYIYA</sequence>
<proteinExistence type="evidence at transcript level"/>
<accession>I0B5X7</accession>
<protein>
    <submittedName>
        <fullName evidence="2">REPAT19</fullName>
    </submittedName>
</protein>
<organism evidence="2">
    <name type="scientific">Spodoptera littoralis</name>
    <name type="common">Egyptian cotton leafworm</name>
    <dbReference type="NCBI Taxonomy" id="7109"/>
    <lineage>
        <taxon>Eukaryota</taxon>
        <taxon>Metazoa</taxon>
        <taxon>Ecdysozoa</taxon>
        <taxon>Arthropoda</taxon>
        <taxon>Hexapoda</taxon>
        <taxon>Insecta</taxon>
        <taxon>Pterygota</taxon>
        <taxon>Neoptera</taxon>
        <taxon>Endopterygota</taxon>
        <taxon>Lepidoptera</taxon>
        <taxon>Glossata</taxon>
        <taxon>Ditrysia</taxon>
        <taxon>Noctuoidea</taxon>
        <taxon>Noctuidae</taxon>
        <taxon>Amphipyrinae</taxon>
        <taxon>Spodoptera</taxon>
    </lineage>
</organism>
<dbReference type="AlphaFoldDB" id="I0B5X7"/>
<feature type="chain" id="PRO_5003624164" evidence="1">
    <location>
        <begin position="19"/>
        <end position="129"/>
    </location>
</feature>
<reference evidence="2" key="1">
    <citation type="submission" date="2012-02" db="EMBL/GenBank/DDBJ databases">
        <title>Identification, classification and expression analysis of the REPAT superfamily from Spodoptera exigua.</title>
        <authorList>
            <person name="Navarro-Cerrillo G."/>
            <person name="Hernandez-Martinez P."/>
            <person name="Vogel H."/>
            <person name="Ferre J."/>
            <person name="Herrero S."/>
        </authorList>
    </citation>
    <scope>NUCLEOTIDE SEQUENCE</scope>
</reference>
<keyword evidence="1" id="KW-0732">Signal</keyword>
<name>I0B5X7_SPOLI</name>
<dbReference type="EMBL" id="JQ660360">
    <property type="protein sequence ID" value="AFH57177.1"/>
    <property type="molecule type" value="mRNA"/>
</dbReference>
<evidence type="ECO:0000256" key="1">
    <source>
        <dbReference type="SAM" id="SignalP"/>
    </source>
</evidence>